<accession>A0A2S5A7E1</accession>
<dbReference type="OrthoDB" id="1154541at2"/>
<dbReference type="Proteomes" id="UP000236893">
    <property type="component" value="Unassembled WGS sequence"/>
</dbReference>
<dbReference type="Gene3D" id="3.30.2020.10">
    <property type="entry name" value="NE0471-like N-terminal domain"/>
    <property type="match status" value="1"/>
</dbReference>
<protein>
    <submittedName>
        <fullName evidence="1">DUF2442 domain-containing protein</fullName>
    </submittedName>
</protein>
<evidence type="ECO:0000313" key="1">
    <source>
        <dbReference type="EMBL" id="POY38465.1"/>
    </source>
</evidence>
<dbReference type="InterPro" id="IPR036782">
    <property type="entry name" value="NE0471-like_N"/>
</dbReference>
<dbReference type="RefSeq" id="WP_103787722.1">
    <property type="nucleotide sequence ID" value="NZ_PQVF01000002.1"/>
</dbReference>
<evidence type="ECO:0000313" key="2">
    <source>
        <dbReference type="Proteomes" id="UP000236893"/>
    </source>
</evidence>
<sequence length="100" mass="11759">MYKTAVITELNVLDNFHIKLKFDDGFIRIVDFNPWLNKGPMTKPLSNPEYFKQVKIIDRGHGIEWPNGYDFCPDYLRHLDKYQAESGSNNQVAEPPEEYH</sequence>
<name>A0A2S5A7E1_9SPHI</name>
<dbReference type="SUPFAM" id="SSF143880">
    <property type="entry name" value="NE0471 N-terminal domain-like"/>
    <property type="match status" value="1"/>
</dbReference>
<gene>
    <name evidence="1" type="ORF">C3K47_03470</name>
</gene>
<reference evidence="1 2" key="1">
    <citation type="submission" date="2018-01" db="EMBL/GenBank/DDBJ databases">
        <authorList>
            <person name="Gaut B.S."/>
            <person name="Morton B.R."/>
            <person name="Clegg M.T."/>
            <person name="Duvall M.R."/>
        </authorList>
    </citation>
    <scope>NUCLEOTIDE SEQUENCE [LARGE SCALE GENOMIC DNA]</scope>
    <source>
        <strain evidence="1 2">HR-AV</strain>
    </source>
</reference>
<organism evidence="1 2">
    <name type="scientific">Solitalea longa</name>
    <dbReference type="NCBI Taxonomy" id="2079460"/>
    <lineage>
        <taxon>Bacteria</taxon>
        <taxon>Pseudomonadati</taxon>
        <taxon>Bacteroidota</taxon>
        <taxon>Sphingobacteriia</taxon>
        <taxon>Sphingobacteriales</taxon>
        <taxon>Sphingobacteriaceae</taxon>
        <taxon>Solitalea</taxon>
    </lineage>
</organism>
<dbReference type="AlphaFoldDB" id="A0A2S5A7E1"/>
<dbReference type="EMBL" id="PQVF01000002">
    <property type="protein sequence ID" value="POY38465.1"/>
    <property type="molecule type" value="Genomic_DNA"/>
</dbReference>
<proteinExistence type="predicted"/>
<dbReference type="Pfam" id="PF10387">
    <property type="entry name" value="DUF2442"/>
    <property type="match status" value="1"/>
</dbReference>
<keyword evidence="2" id="KW-1185">Reference proteome</keyword>
<comment type="caution">
    <text evidence="1">The sequence shown here is derived from an EMBL/GenBank/DDBJ whole genome shotgun (WGS) entry which is preliminary data.</text>
</comment>
<dbReference type="InterPro" id="IPR018841">
    <property type="entry name" value="DUF2442"/>
</dbReference>